<dbReference type="PANTHER" id="PTHR30537">
    <property type="entry name" value="HTH-TYPE TRANSCRIPTIONAL REGULATOR"/>
    <property type="match status" value="1"/>
</dbReference>
<dbReference type="InterPro" id="IPR058163">
    <property type="entry name" value="LysR-type_TF_proteobact-type"/>
</dbReference>
<keyword evidence="2" id="KW-0805">Transcription regulation</keyword>
<gene>
    <name evidence="6" type="ORF">LMS43_13430</name>
</gene>
<dbReference type="InterPro" id="IPR036390">
    <property type="entry name" value="WH_DNA-bd_sf"/>
</dbReference>
<evidence type="ECO:0000313" key="7">
    <source>
        <dbReference type="Proteomes" id="UP001168613"/>
    </source>
</evidence>
<dbReference type="PANTHER" id="PTHR30537:SF26">
    <property type="entry name" value="GLYCINE CLEAVAGE SYSTEM TRANSCRIPTIONAL ACTIVATOR"/>
    <property type="match status" value="1"/>
</dbReference>
<evidence type="ECO:0000256" key="2">
    <source>
        <dbReference type="ARBA" id="ARBA00023015"/>
    </source>
</evidence>
<keyword evidence="4" id="KW-0804">Transcription</keyword>
<evidence type="ECO:0000313" key="6">
    <source>
        <dbReference type="EMBL" id="MDN4122290.1"/>
    </source>
</evidence>
<dbReference type="SUPFAM" id="SSF46785">
    <property type="entry name" value="Winged helix' DNA-binding domain"/>
    <property type="match status" value="1"/>
</dbReference>
<accession>A0ABT8EM78</accession>
<dbReference type="InterPro" id="IPR036388">
    <property type="entry name" value="WH-like_DNA-bd_sf"/>
</dbReference>
<dbReference type="Pfam" id="PF00126">
    <property type="entry name" value="HTH_1"/>
    <property type="match status" value="1"/>
</dbReference>
<dbReference type="Pfam" id="PF03466">
    <property type="entry name" value="LysR_substrate"/>
    <property type="match status" value="1"/>
</dbReference>
<feature type="domain" description="HTH lysR-type" evidence="5">
    <location>
        <begin position="1"/>
        <end position="65"/>
    </location>
</feature>
<organism evidence="6 7">
    <name type="scientific">Alcaligenes endophyticus</name>
    <dbReference type="NCBI Taxonomy" id="1929088"/>
    <lineage>
        <taxon>Bacteria</taxon>
        <taxon>Pseudomonadati</taxon>
        <taxon>Pseudomonadota</taxon>
        <taxon>Betaproteobacteria</taxon>
        <taxon>Burkholderiales</taxon>
        <taxon>Alcaligenaceae</taxon>
        <taxon>Alcaligenes</taxon>
    </lineage>
</organism>
<keyword evidence="3" id="KW-0238">DNA-binding</keyword>
<proteinExistence type="inferred from homology"/>
<dbReference type="InterPro" id="IPR005119">
    <property type="entry name" value="LysR_subst-bd"/>
</dbReference>
<comment type="similarity">
    <text evidence="1">Belongs to the LysR transcriptional regulatory family.</text>
</comment>
<dbReference type="Gene3D" id="3.40.190.10">
    <property type="entry name" value="Periplasmic binding protein-like II"/>
    <property type="match status" value="2"/>
</dbReference>
<evidence type="ECO:0000256" key="1">
    <source>
        <dbReference type="ARBA" id="ARBA00009437"/>
    </source>
</evidence>
<dbReference type="PRINTS" id="PR00039">
    <property type="entry name" value="HTHLYSR"/>
</dbReference>
<dbReference type="InterPro" id="IPR000847">
    <property type="entry name" value="LysR_HTH_N"/>
</dbReference>
<protein>
    <submittedName>
        <fullName evidence="6">LysR family transcriptional regulator</fullName>
    </submittedName>
</protein>
<evidence type="ECO:0000259" key="5">
    <source>
        <dbReference type="PROSITE" id="PS50931"/>
    </source>
</evidence>
<evidence type="ECO:0000256" key="3">
    <source>
        <dbReference type="ARBA" id="ARBA00023125"/>
    </source>
</evidence>
<sequence>MNYRKLTPSMSVLLAFEAAARHESYTQAAQELHLSQSAVSRQVQTLEQQLGVALFRRVGRRVVLTDVGRRYYLELHDALGRIRSASLQAMSDQVTAGSLRLATLPTFGSTWLLPRLHDFYQAHPDVTLHIHSRIGKIDFALEPLDAVITVDVEPWPGLVSVRIAEEVLQAVYCPQQAVSTSLSPAWAYEQTLLTVTSHSQFWSRWFSRYQLDHRRMRLGPSFELTSHLLQAVRAQIGLGLVPLMLVQNELKRGELCALGEPITSGRAYYLVFPPHHASLPALQVFRAWIQQNQ</sequence>
<evidence type="ECO:0000256" key="4">
    <source>
        <dbReference type="ARBA" id="ARBA00023163"/>
    </source>
</evidence>
<keyword evidence="7" id="KW-1185">Reference proteome</keyword>
<dbReference type="Proteomes" id="UP001168613">
    <property type="component" value="Unassembled WGS sequence"/>
</dbReference>
<dbReference type="Gene3D" id="1.10.10.10">
    <property type="entry name" value="Winged helix-like DNA-binding domain superfamily/Winged helix DNA-binding domain"/>
    <property type="match status" value="1"/>
</dbReference>
<dbReference type="SUPFAM" id="SSF53850">
    <property type="entry name" value="Periplasmic binding protein-like II"/>
    <property type="match status" value="1"/>
</dbReference>
<reference evidence="6" key="1">
    <citation type="submission" date="2021-11" db="EMBL/GenBank/DDBJ databases">
        <title>Draft genome sequence of Alcaligenes endophyticus type strain CCUG 75668T.</title>
        <authorList>
            <person name="Salva-Serra F."/>
            <person name="Duran R.E."/>
            <person name="Seeger M."/>
            <person name="Moore E.R.B."/>
            <person name="Jaen-Luchoro D."/>
        </authorList>
    </citation>
    <scope>NUCLEOTIDE SEQUENCE</scope>
    <source>
        <strain evidence="6">CCUG 75668</strain>
    </source>
</reference>
<dbReference type="PROSITE" id="PS50931">
    <property type="entry name" value="HTH_LYSR"/>
    <property type="match status" value="1"/>
</dbReference>
<comment type="caution">
    <text evidence="6">The sequence shown here is derived from an EMBL/GenBank/DDBJ whole genome shotgun (WGS) entry which is preliminary data.</text>
</comment>
<dbReference type="RefSeq" id="WP_266123485.1">
    <property type="nucleotide sequence ID" value="NZ_JAJHNU010000004.1"/>
</dbReference>
<dbReference type="EMBL" id="JAJHNU010000004">
    <property type="protein sequence ID" value="MDN4122290.1"/>
    <property type="molecule type" value="Genomic_DNA"/>
</dbReference>
<name>A0ABT8EM78_9BURK</name>